<dbReference type="SUPFAM" id="SSF46689">
    <property type="entry name" value="Homeodomain-like"/>
    <property type="match status" value="2"/>
</dbReference>
<evidence type="ECO:0000256" key="2">
    <source>
        <dbReference type="ARBA" id="ARBA00022737"/>
    </source>
</evidence>
<feature type="domain" description="HTH myb-type" evidence="9">
    <location>
        <begin position="198"/>
        <end position="248"/>
    </location>
</feature>
<dbReference type="CDD" id="cd00167">
    <property type="entry name" value="SANT"/>
    <property type="match status" value="3"/>
</dbReference>
<dbReference type="GO" id="GO:0000981">
    <property type="term" value="F:DNA-binding transcription factor activity, RNA polymerase II-specific"/>
    <property type="evidence" value="ECO:0007669"/>
    <property type="project" value="TreeGrafter"/>
</dbReference>
<feature type="domain" description="HTH myb-type" evidence="9">
    <location>
        <begin position="142"/>
        <end position="197"/>
    </location>
</feature>
<dbReference type="GO" id="GO:0000978">
    <property type="term" value="F:RNA polymerase II cis-regulatory region sequence-specific DNA binding"/>
    <property type="evidence" value="ECO:0007669"/>
    <property type="project" value="TreeGrafter"/>
</dbReference>
<dbReference type="InterPro" id="IPR001005">
    <property type="entry name" value="SANT/Myb"/>
</dbReference>
<keyword evidence="3" id="KW-0805">Transcription regulation</keyword>
<sequence>MENFMRFQNSMRDITNTPHPFGLNTELPMQNPHPVPMYTPQMYSDFEHFADQHQSGYDSDTDEDVSVISEDESNCGNMEDTSQGQGLTRTRKPLNKGRWSKEEDMKLKELVEEYSERWDLISQHFADRSDMQCQQRWQKVVNPELVKGPWTKEEDDKVIELVRKYGPKKWTLIARQLKGRIGKQCRERWHNHLNPKIKKTAWTEEEDRLIYQAHQSWGNQWAKIAKLLPGRTDNAIKNHWNSTMRRKYEEGGDRSADGRRNRKMKVFRNEKSKERNRGDGQPRKVIEYTPHLSVLKSNWASLNSSQVQLVPQTPPLNGQGYECRVTPTKSGQNVQTVVSPLSYLDLELLSNQSTPVKIMQNSDEGYREIDNLVPTSSNSSSTPLKKILHVPVMTPEKKIVHVPLMTPDRRPVELSDLQFNLKGDHVFGARIKKEDGDEEYILPDLANTPVKATPIKQLPFSPSQFLNSPSLSFDVTPSRRTALNLQSTPVHDNEDRSNSPLTTPNPPPMHRDNDHTTPTKARRSLTPKTPTPFKNALAELEKQSGLVKYTPQTPTRLVEDITEIIKKEQDPSDSQYETDTSYITHSSSQSTVSDSGYSSKRKLGVAVGKENAFPHKKARKSLVATWNAVSVPGVTDEPFFAETPSKSLIGTETSVLFSPPSLVRDTLHDELEASFLPEDSPHHHSTKSGVRKRILFYGDGSGPEDGEDYPKLDVRWEMVACGKTEDQLELTEQARLWLNPSSTKKVSLKSRTFNS</sequence>
<keyword evidence="4" id="KW-0238">DNA-binding</keyword>
<dbReference type="Pfam" id="PF13921">
    <property type="entry name" value="Myb_DNA-bind_6"/>
    <property type="match status" value="1"/>
</dbReference>
<evidence type="ECO:0000256" key="7">
    <source>
        <dbReference type="SAM" id="MobiDB-lite"/>
    </source>
</evidence>
<dbReference type="Pfam" id="PF09316">
    <property type="entry name" value="Cmyb_C"/>
    <property type="match status" value="1"/>
</dbReference>
<name>A0AAW2IAS1_9NEOP</name>
<dbReference type="PANTHER" id="PTHR45614:SF25">
    <property type="entry name" value="MYB PROTEIN"/>
    <property type="match status" value="1"/>
</dbReference>
<organism evidence="10">
    <name type="scientific">Menopon gallinae</name>
    <name type="common">poultry shaft louse</name>
    <dbReference type="NCBI Taxonomy" id="328185"/>
    <lineage>
        <taxon>Eukaryota</taxon>
        <taxon>Metazoa</taxon>
        <taxon>Ecdysozoa</taxon>
        <taxon>Arthropoda</taxon>
        <taxon>Hexapoda</taxon>
        <taxon>Insecta</taxon>
        <taxon>Pterygota</taxon>
        <taxon>Neoptera</taxon>
        <taxon>Paraneoptera</taxon>
        <taxon>Psocodea</taxon>
        <taxon>Troctomorpha</taxon>
        <taxon>Phthiraptera</taxon>
        <taxon>Amblycera</taxon>
        <taxon>Menoponidae</taxon>
        <taxon>Menopon</taxon>
    </lineage>
</organism>
<feature type="region of interest" description="Disordered" evidence="7">
    <location>
        <begin position="484"/>
        <end position="532"/>
    </location>
</feature>
<dbReference type="AlphaFoldDB" id="A0AAW2IAS1"/>
<feature type="domain" description="Myb-like" evidence="8">
    <location>
        <begin position="142"/>
        <end position="193"/>
    </location>
</feature>
<comment type="subcellular location">
    <subcellularLocation>
        <location evidence="1">Nucleus</location>
    </subcellularLocation>
</comment>
<dbReference type="FunFam" id="1.10.10.60:FF:000010">
    <property type="entry name" value="Transcriptional activator Myb isoform A"/>
    <property type="match status" value="1"/>
</dbReference>
<evidence type="ECO:0000259" key="9">
    <source>
        <dbReference type="PROSITE" id="PS51294"/>
    </source>
</evidence>
<proteinExistence type="predicted"/>
<feature type="region of interest" description="Disordered" evidence="7">
    <location>
        <begin position="565"/>
        <end position="598"/>
    </location>
</feature>
<keyword evidence="2" id="KW-0677">Repeat</keyword>
<dbReference type="InterPro" id="IPR050560">
    <property type="entry name" value="MYB_TF"/>
</dbReference>
<dbReference type="EMBL" id="JARGDH010000001">
    <property type="protein sequence ID" value="KAL0279242.1"/>
    <property type="molecule type" value="Genomic_DNA"/>
</dbReference>
<evidence type="ECO:0000256" key="1">
    <source>
        <dbReference type="ARBA" id="ARBA00004123"/>
    </source>
</evidence>
<dbReference type="PROSITE" id="PS50090">
    <property type="entry name" value="MYB_LIKE"/>
    <property type="match status" value="3"/>
</dbReference>
<dbReference type="SMART" id="SM00717">
    <property type="entry name" value="SANT"/>
    <property type="match status" value="3"/>
</dbReference>
<dbReference type="Pfam" id="PF00249">
    <property type="entry name" value="Myb_DNA-binding"/>
    <property type="match status" value="1"/>
</dbReference>
<dbReference type="GO" id="GO:0005634">
    <property type="term" value="C:nucleus"/>
    <property type="evidence" value="ECO:0007669"/>
    <property type="project" value="UniProtKB-SubCell"/>
</dbReference>
<evidence type="ECO:0000256" key="3">
    <source>
        <dbReference type="ARBA" id="ARBA00023015"/>
    </source>
</evidence>
<protein>
    <submittedName>
        <fullName evidence="10">Uncharacterized protein</fullName>
    </submittedName>
</protein>
<gene>
    <name evidence="10" type="ORF">PYX00_000847</name>
</gene>
<evidence type="ECO:0000256" key="6">
    <source>
        <dbReference type="ARBA" id="ARBA00023242"/>
    </source>
</evidence>
<dbReference type="PROSITE" id="PS51294">
    <property type="entry name" value="HTH_MYB"/>
    <property type="match status" value="3"/>
</dbReference>
<feature type="compositionally biased region" description="Basic and acidic residues" evidence="7">
    <location>
        <begin position="267"/>
        <end position="283"/>
    </location>
</feature>
<feature type="domain" description="Myb-like" evidence="8">
    <location>
        <begin position="91"/>
        <end position="141"/>
    </location>
</feature>
<feature type="compositionally biased region" description="Polar residues" evidence="7">
    <location>
        <begin position="74"/>
        <end position="88"/>
    </location>
</feature>
<keyword evidence="5" id="KW-0804">Transcription</keyword>
<evidence type="ECO:0000256" key="4">
    <source>
        <dbReference type="ARBA" id="ARBA00023125"/>
    </source>
</evidence>
<dbReference type="InterPro" id="IPR015395">
    <property type="entry name" value="C-myb_C"/>
</dbReference>
<dbReference type="FunFam" id="1.10.10.60:FF:000016">
    <property type="entry name" value="Transcriptional activator Myb isoform A"/>
    <property type="match status" value="1"/>
</dbReference>
<feature type="region of interest" description="Disordered" evidence="7">
    <location>
        <begin position="72"/>
        <end position="92"/>
    </location>
</feature>
<feature type="domain" description="Myb-like" evidence="8">
    <location>
        <begin position="194"/>
        <end position="244"/>
    </location>
</feature>
<dbReference type="Gene3D" id="1.10.10.60">
    <property type="entry name" value="Homeodomain-like"/>
    <property type="match status" value="3"/>
</dbReference>
<feature type="compositionally biased region" description="Basic and acidic residues" evidence="7">
    <location>
        <begin position="246"/>
        <end position="259"/>
    </location>
</feature>
<evidence type="ECO:0000259" key="8">
    <source>
        <dbReference type="PROSITE" id="PS50090"/>
    </source>
</evidence>
<reference evidence="10" key="1">
    <citation type="journal article" date="2024" name="Gigascience">
        <title>Chromosome-level genome of the poultry shaft louse Menopon gallinae provides insight into the host-switching and adaptive evolution of parasitic lice.</title>
        <authorList>
            <person name="Xu Y."/>
            <person name="Ma L."/>
            <person name="Liu S."/>
            <person name="Liang Y."/>
            <person name="Liu Q."/>
            <person name="He Z."/>
            <person name="Tian L."/>
            <person name="Duan Y."/>
            <person name="Cai W."/>
            <person name="Li H."/>
            <person name="Song F."/>
        </authorList>
    </citation>
    <scope>NUCLEOTIDE SEQUENCE</scope>
    <source>
        <strain evidence="10">Cailab_2023a</strain>
    </source>
</reference>
<feature type="compositionally biased region" description="Low complexity" evidence="7">
    <location>
        <begin position="580"/>
        <end position="598"/>
    </location>
</feature>
<dbReference type="InterPro" id="IPR009057">
    <property type="entry name" value="Homeodomain-like_sf"/>
</dbReference>
<feature type="domain" description="HTH myb-type" evidence="9">
    <location>
        <begin position="91"/>
        <end position="141"/>
    </location>
</feature>
<dbReference type="PANTHER" id="PTHR45614">
    <property type="entry name" value="MYB PROTEIN-RELATED"/>
    <property type="match status" value="1"/>
</dbReference>
<dbReference type="InterPro" id="IPR017930">
    <property type="entry name" value="Myb_dom"/>
</dbReference>
<keyword evidence="6" id="KW-0539">Nucleus</keyword>
<evidence type="ECO:0000313" key="10">
    <source>
        <dbReference type="EMBL" id="KAL0279242.1"/>
    </source>
</evidence>
<comment type="caution">
    <text evidence="10">The sequence shown here is derived from an EMBL/GenBank/DDBJ whole genome shotgun (WGS) entry which is preliminary data.</text>
</comment>
<feature type="region of interest" description="Disordered" evidence="7">
    <location>
        <begin position="246"/>
        <end position="283"/>
    </location>
</feature>
<evidence type="ECO:0000256" key="5">
    <source>
        <dbReference type="ARBA" id="ARBA00023163"/>
    </source>
</evidence>
<accession>A0AAW2IAS1</accession>